<accession>A0AB39CCA9</accession>
<evidence type="ECO:0000313" key="2">
    <source>
        <dbReference type="EMBL" id="XDJ14609.1"/>
    </source>
</evidence>
<dbReference type="EMBL" id="PQ015378">
    <property type="protein sequence ID" value="XDJ14609.1"/>
    <property type="molecule type" value="Genomic_DNA"/>
</dbReference>
<keyword evidence="1" id="KW-0812">Transmembrane</keyword>
<protein>
    <submittedName>
        <fullName evidence="2">Uncharacterized protein</fullName>
    </submittedName>
</protein>
<sequence length="82" mass="9029">MTEQKATRWKDELKLLGAAILGILCAMGTLYFAIGSLALLGQGNVMALFVFLTVPMAVVCARASYLSSKYASKNWNVRARKW</sequence>
<evidence type="ECO:0000256" key="1">
    <source>
        <dbReference type="SAM" id="Phobius"/>
    </source>
</evidence>
<feature type="transmembrane region" description="Helical" evidence="1">
    <location>
        <begin position="15"/>
        <end position="39"/>
    </location>
</feature>
<keyword evidence="1" id="KW-0472">Membrane</keyword>
<feature type="transmembrane region" description="Helical" evidence="1">
    <location>
        <begin position="45"/>
        <end position="65"/>
    </location>
</feature>
<name>A0AB39CCA9_9VIRU</name>
<organism evidence="2">
    <name type="scientific">Pseudomonas phage RVTF4</name>
    <dbReference type="NCBI Taxonomy" id="3236931"/>
    <lineage>
        <taxon>Viruses</taxon>
    </lineage>
</organism>
<proteinExistence type="predicted"/>
<keyword evidence="1" id="KW-1133">Transmembrane helix</keyword>
<reference evidence="2" key="1">
    <citation type="submission" date="2024-07" db="EMBL/GenBank/DDBJ databases">
        <authorList>
            <person name="Bringhurst R.M."/>
            <person name="Homer T.E."/>
        </authorList>
    </citation>
    <scope>NUCLEOTIDE SEQUENCE</scope>
</reference>